<feature type="compositionally biased region" description="Polar residues" evidence="1">
    <location>
        <begin position="1"/>
        <end position="15"/>
    </location>
</feature>
<gene>
    <name evidence="2" type="ORF">BJ508DRAFT_329334</name>
</gene>
<feature type="region of interest" description="Disordered" evidence="1">
    <location>
        <begin position="1"/>
        <end position="22"/>
    </location>
</feature>
<sequence>MNGINNTPIKSTKPTSKAPPNGLNGILQGLTSVVAPAALASPAIREETPTHAFKPKHRIYRMWPSKCSYCKEALDYEKQEVEDDSKWRFDDILKRYICSFPGCHRLRCEECLVDAYDIPCGTDAPETEDEERIQFNKERKDRTTKENVQYFFLSDVLYTIREEEHREVREEYDEALSAARTSEEANEAHRQYERESRERKYQRTAAPCEDSEEDELHWIEKNAGRVEGWYFD</sequence>
<accession>A0A3N4I9C0</accession>
<dbReference type="Proteomes" id="UP000275078">
    <property type="component" value="Unassembled WGS sequence"/>
</dbReference>
<evidence type="ECO:0000313" key="3">
    <source>
        <dbReference type="Proteomes" id="UP000275078"/>
    </source>
</evidence>
<evidence type="ECO:0000256" key="1">
    <source>
        <dbReference type="SAM" id="MobiDB-lite"/>
    </source>
</evidence>
<organism evidence="2 3">
    <name type="scientific">Ascobolus immersus RN42</name>
    <dbReference type="NCBI Taxonomy" id="1160509"/>
    <lineage>
        <taxon>Eukaryota</taxon>
        <taxon>Fungi</taxon>
        <taxon>Dikarya</taxon>
        <taxon>Ascomycota</taxon>
        <taxon>Pezizomycotina</taxon>
        <taxon>Pezizomycetes</taxon>
        <taxon>Pezizales</taxon>
        <taxon>Ascobolaceae</taxon>
        <taxon>Ascobolus</taxon>
    </lineage>
</organism>
<dbReference type="EMBL" id="ML119712">
    <property type="protein sequence ID" value="RPA78394.1"/>
    <property type="molecule type" value="Genomic_DNA"/>
</dbReference>
<feature type="region of interest" description="Disordered" evidence="1">
    <location>
        <begin position="177"/>
        <end position="214"/>
    </location>
</feature>
<reference evidence="2 3" key="1">
    <citation type="journal article" date="2018" name="Nat. Ecol. Evol.">
        <title>Pezizomycetes genomes reveal the molecular basis of ectomycorrhizal truffle lifestyle.</title>
        <authorList>
            <person name="Murat C."/>
            <person name="Payen T."/>
            <person name="Noel B."/>
            <person name="Kuo A."/>
            <person name="Morin E."/>
            <person name="Chen J."/>
            <person name="Kohler A."/>
            <person name="Krizsan K."/>
            <person name="Balestrini R."/>
            <person name="Da Silva C."/>
            <person name="Montanini B."/>
            <person name="Hainaut M."/>
            <person name="Levati E."/>
            <person name="Barry K.W."/>
            <person name="Belfiori B."/>
            <person name="Cichocki N."/>
            <person name="Clum A."/>
            <person name="Dockter R.B."/>
            <person name="Fauchery L."/>
            <person name="Guy J."/>
            <person name="Iotti M."/>
            <person name="Le Tacon F."/>
            <person name="Lindquist E.A."/>
            <person name="Lipzen A."/>
            <person name="Malagnac F."/>
            <person name="Mello A."/>
            <person name="Molinier V."/>
            <person name="Miyauchi S."/>
            <person name="Poulain J."/>
            <person name="Riccioni C."/>
            <person name="Rubini A."/>
            <person name="Sitrit Y."/>
            <person name="Splivallo R."/>
            <person name="Traeger S."/>
            <person name="Wang M."/>
            <person name="Zifcakova L."/>
            <person name="Wipf D."/>
            <person name="Zambonelli A."/>
            <person name="Paolocci F."/>
            <person name="Nowrousian M."/>
            <person name="Ottonello S."/>
            <person name="Baldrian P."/>
            <person name="Spatafora J.W."/>
            <person name="Henrissat B."/>
            <person name="Nagy L.G."/>
            <person name="Aury J.M."/>
            <person name="Wincker P."/>
            <person name="Grigoriev I.V."/>
            <person name="Bonfante P."/>
            <person name="Martin F.M."/>
        </authorList>
    </citation>
    <scope>NUCLEOTIDE SEQUENCE [LARGE SCALE GENOMIC DNA]</scope>
    <source>
        <strain evidence="2 3">RN42</strain>
    </source>
</reference>
<feature type="compositionally biased region" description="Basic and acidic residues" evidence="1">
    <location>
        <begin position="181"/>
        <end position="201"/>
    </location>
</feature>
<evidence type="ECO:0000313" key="2">
    <source>
        <dbReference type="EMBL" id="RPA78394.1"/>
    </source>
</evidence>
<name>A0A3N4I9C0_ASCIM</name>
<proteinExistence type="predicted"/>
<protein>
    <submittedName>
        <fullName evidence="2">Uncharacterized protein</fullName>
    </submittedName>
</protein>
<keyword evidence="3" id="KW-1185">Reference proteome</keyword>
<dbReference type="AlphaFoldDB" id="A0A3N4I9C0"/>